<gene>
    <name evidence="2" type="ORF">JPH1_51920</name>
</gene>
<reference evidence="2 3" key="1">
    <citation type="submission" date="2019-09" db="EMBL/GenBank/DDBJ databases">
        <title>Complete genome sequence of Mycobacterium avium subsp. hominissuis strain JP-H-1.</title>
        <authorList>
            <person name="Kinoshita Y."/>
            <person name="Niwa H."/>
            <person name="Uchida-Fujii E."/>
            <person name="Nukada T."/>
        </authorList>
    </citation>
    <scope>NUCLEOTIDE SEQUENCE [LARGE SCALE GENOMIC DNA]</scope>
    <source>
        <strain evidence="2 3">JP-H-1</strain>
    </source>
</reference>
<keyword evidence="1" id="KW-1133">Transmembrane helix</keyword>
<keyword evidence="1" id="KW-0472">Membrane</keyword>
<dbReference type="EMBL" id="AP020326">
    <property type="protein sequence ID" value="BBN50717.1"/>
    <property type="molecule type" value="Genomic_DNA"/>
</dbReference>
<feature type="transmembrane region" description="Helical" evidence="1">
    <location>
        <begin position="20"/>
        <end position="41"/>
    </location>
</feature>
<evidence type="ECO:0000313" key="3">
    <source>
        <dbReference type="Proteomes" id="UP000327362"/>
    </source>
</evidence>
<accession>A0AAI8X5A0</accession>
<dbReference type="Proteomes" id="UP000327362">
    <property type="component" value="Chromosome"/>
</dbReference>
<feature type="transmembrane region" description="Helical" evidence="1">
    <location>
        <begin position="56"/>
        <end position="77"/>
    </location>
</feature>
<name>A0AAI8X5A0_MYCAV</name>
<proteinExistence type="predicted"/>
<evidence type="ECO:0000313" key="2">
    <source>
        <dbReference type="EMBL" id="BBN50717.1"/>
    </source>
</evidence>
<protein>
    <submittedName>
        <fullName evidence="2">Uncharacterized protein</fullName>
    </submittedName>
</protein>
<keyword evidence="1" id="KW-0812">Transmembrane</keyword>
<feature type="transmembrane region" description="Helical" evidence="1">
    <location>
        <begin position="89"/>
        <end position="108"/>
    </location>
</feature>
<dbReference type="AlphaFoldDB" id="A0AAI8X5A0"/>
<organism evidence="2 3">
    <name type="scientific">Mycobacterium avium subsp. hominissuis</name>
    <dbReference type="NCBI Taxonomy" id="439334"/>
    <lineage>
        <taxon>Bacteria</taxon>
        <taxon>Bacillati</taxon>
        <taxon>Actinomycetota</taxon>
        <taxon>Actinomycetes</taxon>
        <taxon>Mycobacteriales</taxon>
        <taxon>Mycobacteriaceae</taxon>
        <taxon>Mycobacterium</taxon>
        <taxon>Mycobacterium avium complex (MAC)</taxon>
    </lineage>
</organism>
<evidence type="ECO:0000256" key="1">
    <source>
        <dbReference type="SAM" id="Phobius"/>
    </source>
</evidence>
<sequence length="111" mass="11903">MRSSAREPFFDAEAWRIATVSAPFVVQGVLALLMLTLWLLGEGPFKTHSAYAGERAWMVTASLIASAVSLSISVPLAWTPSSRRRGISLSLAGCSALVLVGGVLYAYLTMR</sequence>